<evidence type="ECO:0000256" key="2">
    <source>
        <dbReference type="ARBA" id="ARBA00023125"/>
    </source>
</evidence>
<feature type="domain" description="HTH myb-type" evidence="5">
    <location>
        <begin position="14"/>
        <end position="74"/>
    </location>
</feature>
<dbReference type="InterPro" id="IPR017930">
    <property type="entry name" value="Myb_dom"/>
</dbReference>
<dbReference type="InterPro" id="IPR025756">
    <property type="entry name" value="Myb_CC_LHEQLE"/>
</dbReference>
<sequence>MPDQTGNSRLALPADAKPRVRWTRELHEQFLRAVSHLGGADKATPKSVMRMMGVPGLTLYHLKSHLQKYRLAKSRDPGTLCGSKEEELNLFLKQIGTKQTEASENRTPHPDNNRTVQQFNENMLQMHMAVQKKLQEQIEVQKHLQLRIEAQGKYLQSVLRKAQETLAAYSSSSITELSELVSAAETLCPSSLLSQTIFNPNRSQQGDCSTDSCVTSEEFERENKMGCKIKSSLSKGGDELSGFKRSCSRINGEYGDERPINAKRSLCETENGGFMLQEQIDLNS</sequence>
<gene>
    <name evidence="6" type="ORF">CB5_LOCUS9704</name>
</gene>
<dbReference type="InterPro" id="IPR006447">
    <property type="entry name" value="Myb_dom_plants"/>
</dbReference>
<accession>A0A6V7P6L1</accession>
<dbReference type="FunFam" id="1.10.10.60:FF:000002">
    <property type="entry name" value="Myb family transcription factor"/>
    <property type="match status" value="1"/>
</dbReference>
<evidence type="ECO:0000256" key="4">
    <source>
        <dbReference type="ARBA" id="ARBA00023242"/>
    </source>
</evidence>
<evidence type="ECO:0000313" key="6">
    <source>
        <dbReference type="EMBL" id="CAD1826493.1"/>
    </source>
</evidence>
<dbReference type="SUPFAM" id="SSF46689">
    <property type="entry name" value="Homeodomain-like"/>
    <property type="match status" value="1"/>
</dbReference>
<dbReference type="PROSITE" id="PS51294">
    <property type="entry name" value="HTH_MYB"/>
    <property type="match status" value="1"/>
</dbReference>
<dbReference type="NCBIfam" id="TIGR01557">
    <property type="entry name" value="myb_SHAQKYF"/>
    <property type="match status" value="1"/>
</dbReference>
<dbReference type="InterPro" id="IPR009057">
    <property type="entry name" value="Homeodomain-like_sf"/>
</dbReference>
<dbReference type="Pfam" id="PF00249">
    <property type="entry name" value="Myb_DNA-binding"/>
    <property type="match status" value="1"/>
</dbReference>
<protein>
    <recommendedName>
        <fullName evidence="5">HTH myb-type domain-containing protein</fullName>
    </recommendedName>
</protein>
<evidence type="ECO:0000256" key="1">
    <source>
        <dbReference type="ARBA" id="ARBA00023015"/>
    </source>
</evidence>
<dbReference type="GO" id="GO:0003677">
    <property type="term" value="F:DNA binding"/>
    <property type="evidence" value="ECO:0007669"/>
    <property type="project" value="UniProtKB-KW"/>
</dbReference>
<dbReference type="EMBL" id="LR862145">
    <property type="protein sequence ID" value="CAD1826493.1"/>
    <property type="molecule type" value="Genomic_DNA"/>
</dbReference>
<dbReference type="PANTHER" id="PTHR31499:SF11">
    <property type="entry name" value="MYB FAMILY TRANSCRIPTION FACTOR PHL8"/>
    <property type="match status" value="1"/>
</dbReference>
<evidence type="ECO:0000259" key="5">
    <source>
        <dbReference type="PROSITE" id="PS51294"/>
    </source>
</evidence>
<keyword evidence="2" id="KW-0238">DNA-binding</keyword>
<dbReference type="GO" id="GO:0003700">
    <property type="term" value="F:DNA-binding transcription factor activity"/>
    <property type="evidence" value="ECO:0007669"/>
    <property type="project" value="InterPro"/>
</dbReference>
<reference evidence="6" key="1">
    <citation type="submission" date="2020-07" db="EMBL/GenBank/DDBJ databases">
        <authorList>
            <person name="Lin J."/>
        </authorList>
    </citation>
    <scope>NUCLEOTIDE SEQUENCE</scope>
</reference>
<keyword evidence="4" id="KW-0539">Nucleus</keyword>
<proteinExistence type="predicted"/>
<dbReference type="PANTHER" id="PTHR31499">
    <property type="entry name" value="MYB FAMILY TRANSCRIPTION FACTOR PHL11"/>
    <property type="match status" value="1"/>
</dbReference>
<dbReference type="AlphaFoldDB" id="A0A6V7P6L1"/>
<organism evidence="6">
    <name type="scientific">Ananas comosus var. bracteatus</name>
    <name type="common">red pineapple</name>
    <dbReference type="NCBI Taxonomy" id="296719"/>
    <lineage>
        <taxon>Eukaryota</taxon>
        <taxon>Viridiplantae</taxon>
        <taxon>Streptophyta</taxon>
        <taxon>Embryophyta</taxon>
        <taxon>Tracheophyta</taxon>
        <taxon>Spermatophyta</taxon>
        <taxon>Magnoliopsida</taxon>
        <taxon>Liliopsida</taxon>
        <taxon>Poales</taxon>
        <taxon>Bromeliaceae</taxon>
        <taxon>Bromelioideae</taxon>
        <taxon>Ananas</taxon>
    </lineage>
</organism>
<dbReference type="Pfam" id="PF14379">
    <property type="entry name" value="Myb_CC_LHEQLE"/>
    <property type="match status" value="1"/>
</dbReference>
<dbReference type="InterPro" id="IPR001005">
    <property type="entry name" value="SANT/Myb"/>
</dbReference>
<evidence type="ECO:0000256" key="3">
    <source>
        <dbReference type="ARBA" id="ARBA00023163"/>
    </source>
</evidence>
<dbReference type="Gene3D" id="1.10.10.60">
    <property type="entry name" value="Homeodomain-like"/>
    <property type="match status" value="1"/>
</dbReference>
<dbReference type="InterPro" id="IPR046955">
    <property type="entry name" value="PHR1-like"/>
</dbReference>
<keyword evidence="3" id="KW-0804">Transcription</keyword>
<keyword evidence="1" id="KW-0805">Transcription regulation</keyword>
<name>A0A6V7P6L1_ANACO</name>